<dbReference type="AlphaFoldDB" id="A0A845E692"/>
<dbReference type="EMBL" id="WMEZ01000004">
    <property type="protein sequence ID" value="MYL50402.1"/>
    <property type="molecule type" value="Genomic_DNA"/>
</dbReference>
<dbReference type="PANTHER" id="PTHR32089:SF112">
    <property type="entry name" value="LYSOZYME-LIKE PROTEIN-RELATED"/>
    <property type="match status" value="1"/>
</dbReference>
<evidence type="ECO:0000256" key="4">
    <source>
        <dbReference type="ARBA" id="ARBA00023224"/>
    </source>
</evidence>
<dbReference type="Gene3D" id="6.10.340.10">
    <property type="match status" value="1"/>
</dbReference>
<dbReference type="PROSITE" id="PS50111">
    <property type="entry name" value="CHEMOTAXIS_TRANSDUC_2"/>
    <property type="match status" value="1"/>
</dbReference>
<keyword evidence="8" id="KW-1133">Transmembrane helix</keyword>
<name>A0A845E692_9BACI</name>
<keyword evidence="2" id="KW-1003">Cell membrane</keyword>
<comment type="subcellular location">
    <subcellularLocation>
        <location evidence="1">Cell membrane</location>
    </subcellularLocation>
</comment>
<dbReference type="InterPro" id="IPR004089">
    <property type="entry name" value="MCPsignal_dom"/>
</dbReference>
<feature type="region of interest" description="Disordered" evidence="7">
    <location>
        <begin position="660"/>
        <end position="719"/>
    </location>
</feature>
<feature type="transmembrane region" description="Helical" evidence="8">
    <location>
        <begin position="275"/>
        <end position="299"/>
    </location>
</feature>
<dbReference type="SUPFAM" id="SSF58104">
    <property type="entry name" value="Methyl-accepting chemotaxis protein (MCP) signaling domain"/>
    <property type="match status" value="1"/>
</dbReference>
<feature type="domain" description="Methyl-accepting transducer" evidence="9">
    <location>
        <begin position="371"/>
        <end position="607"/>
    </location>
</feature>
<evidence type="ECO:0000256" key="7">
    <source>
        <dbReference type="SAM" id="MobiDB-lite"/>
    </source>
</evidence>
<sequence>MKSIKGRMRFLLIVAIVGIFAIFGFSTYFFQEQKEMAQRTKEVQQSLADSQEINYLMSKTLIEQQKFFHNPSAEQGEATAAAIQSVKETSTNFADAYKSYPEIESQFNEITKKAVQYEEELGPLVNMYKLVGFTEDQGLHQHIQSSYKNFNGVIESVNNDPLKNSLLAMKVSERNYINEPNSEHLSAFKTSSQNFKDTIKRMDFDAEQSSTLNRNLLKYEQTINSMDNTFTQANAIRVSFEGIANDVSNQVDLVMSTANELNTSMLEDQKQRQQWLTTLLAIIGGIILVVILTTGFFLIRSIKRSINSLKESATIIGEGDLSHRVDLTSKDEMAELGLQFNHMADRMEQSVRKVLQATGILNTSSESLASISDQTANQAEEVNEAISQVAAGSQDQAQKIDETHQFIQQVTEAIIDTKKATETIESKLVEAETEGQAGLQTVAELEKTSRNFIELASHMTEEVQNASRKSEEVNKVVTTIEGIADSTNLLALNAAIESARAGEAGKGFAVVADEVRKLAERSKQEAGSIQDMVTTMSIQMTTLSDEAEKFKHFQTSQDQAVTQTKDAFDRIASYVQSMNKQIQEVNEAVHGVDRVNEEVKERLHSISVISEEAVATAEEVAASSENQLTSIEKVHHSATDLQGLSQELSAEISQFNINENQTIEADPDETQEGIELGDRGDGAFEEAEDQLETTEIKEDPDSEPHKKIEPIHEEERLSS</sequence>
<dbReference type="Pfam" id="PF00015">
    <property type="entry name" value="MCPsignal"/>
    <property type="match status" value="1"/>
</dbReference>
<dbReference type="Gene3D" id="1.10.287.950">
    <property type="entry name" value="Methyl-accepting chemotaxis protein"/>
    <property type="match status" value="1"/>
</dbReference>
<evidence type="ECO:0000256" key="2">
    <source>
        <dbReference type="ARBA" id="ARBA00022475"/>
    </source>
</evidence>
<comment type="similarity">
    <text evidence="5">Belongs to the methyl-accepting chemotaxis (MCP) protein family.</text>
</comment>
<dbReference type="RefSeq" id="WP_160915839.1">
    <property type="nucleotide sequence ID" value="NZ_WMEZ01000004.1"/>
</dbReference>
<evidence type="ECO:0000256" key="3">
    <source>
        <dbReference type="ARBA" id="ARBA00023136"/>
    </source>
</evidence>
<gene>
    <name evidence="11" type="ORF">GLV98_12960</name>
</gene>
<dbReference type="SMART" id="SM00283">
    <property type="entry name" value="MA"/>
    <property type="match status" value="1"/>
</dbReference>
<dbReference type="SMART" id="SM00304">
    <property type="entry name" value="HAMP"/>
    <property type="match status" value="1"/>
</dbReference>
<evidence type="ECO:0000313" key="12">
    <source>
        <dbReference type="Proteomes" id="UP000447393"/>
    </source>
</evidence>
<dbReference type="GO" id="GO:0005886">
    <property type="term" value="C:plasma membrane"/>
    <property type="evidence" value="ECO:0007669"/>
    <property type="project" value="UniProtKB-SubCell"/>
</dbReference>
<accession>A0A845E692</accession>
<proteinExistence type="inferred from homology"/>
<protein>
    <submittedName>
        <fullName evidence="11">HAMP domain-containing protein</fullName>
    </submittedName>
</protein>
<dbReference type="CDD" id="cd06225">
    <property type="entry name" value="HAMP"/>
    <property type="match status" value="1"/>
</dbReference>
<dbReference type="InterPro" id="IPR003660">
    <property type="entry name" value="HAMP_dom"/>
</dbReference>
<feature type="compositionally biased region" description="Acidic residues" evidence="7">
    <location>
        <begin position="683"/>
        <end position="692"/>
    </location>
</feature>
<evidence type="ECO:0000259" key="10">
    <source>
        <dbReference type="PROSITE" id="PS50885"/>
    </source>
</evidence>
<dbReference type="OrthoDB" id="2954261at2"/>
<dbReference type="Proteomes" id="UP000447393">
    <property type="component" value="Unassembled WGS sequence"/>
</dbReference>
<dbReference type="Pfam" id="PF00672">
    <property type="entry name" value="HAMP"/>
    <property type="match status" value="1"/>
</dbReference>
<evidence type="ECO:0000256" key="8">
    <source>
        <dbReference type="SAM" id="Phobius"/>
    </source>
</evidence>
<comment type="caution">
    <text evidence="11">The sequence shown here is derived from an EMBL/GenBank/DDBJ whole genome shotgun (WGS) entry which is preliminary data.</text>
</comment>
<evidence type="ECO:0000256" key="5">
    <source>
        <dbReference type="ARBA" id="ARBA00029447"/>
    </source>
</evidence>
<keyword evidence="8" id="KW-0812">Transmembrane</keyword>
<evidence type="ECO:0000259" key="9">
    <source>
        <dbReference type="PROSITE" id="PS50111"/>
    </source>
</evidence>
<keyword evidence="3 8" id="KW-0472">Membrane</keyword>
<evidence type="ECO:0000256" key="6">
    <source>
        <dbReference type="PROSITE-ProRule" id="PRU00284"/>
    </source>
</evidence>
<feature type="compositionally biased region" description="Basic and acidic residues" evidence="7">
    <location>
        <begin position="694"/>
        <end position="719"/>
    </location>
</feature>
<feature type="transmembrane region" description="Helical" evidence="8">
    <location>
        <begin position="12"/>
        <end position="30"/>
    </location>
</feature>
<dbReference type="PROSITE" id="PS50885">
    <property type="entry name" value="HAMP"/>
    <property type="match status" value="1"/>
</dbReference>
<evidence type="ECO:0000256" key="1">
    <source>
        <dbReference type="ARBA" id="ARBA00004236"/>
    </source>
</evidence>
<reference evidence="11 12" key="1">
    <citation type="submission" date="2019-11" db="EMBL/GenBank/DDBJ databases">
        <title>Genome sequences of 17 halophilic strains isolated from different environments.</title>
        <authorList>
            <person name="Furrow R.E."/>
        </authorList>
    </citation>
    <scope>NUCLEOTIDE SEQUENCE [LARGE SCALE GENOMIC DNA]</scope>
    <source>
        <strain evidence="11 12">22505_10_Sand</strain>
    </source>
</reference>
<dbReference type="GO" id="GO:0007165">
    <property type="term" value="P:signal transduction"/>
    <property type="evidence" value="ECO:0007669"/>
    <property type="project" value="UniProtKB-KW"/>
</dbReference>
<organism evidence="11 12">
    <name type="scientific">Halobacillus litoralis</name>
    <dbReference type="NCBI Taxonomy" id="45668"/>
    <lineage>
        <taxon>Bacteria</taxon>
        <taxon>Bacillati</taxon>
        <taxon>Bacillota</taxon>
        <taxon>Bacilli</taxon>
        <taxon>Bacillales</taxon>
        <taxon>Bacillaceae</taxon>
        <taxon>Halobacillus</taxon>
    </lineage>
</organism>
<keyword evidence="4 6" id="KW-0807">Transducer</keyword>
<dbReference type="PANTHER" id="PTHR32089">
    <property type="entry name" value="METHYL-ACCEPTING CHEMOTAXIS PROTEIN MCPB"/>
    <property type="match status" value="1"/>
</dbReference>
<feature type="domain" description="HAMP" evidence="10">
    <location>
        <begin position="300"/>
        <end position="352"/>
    </location>
</feature>
<evidence type="ECO:0000313" key="11">
    <source>
        <dbReference type="EMBL" id="MYL50402.1"/>
    </source>
</evidence>